<sequence>MENEQASRIEAAIREALRVILDPELSVNVVDLGMIYAVEVSDGGHVHIEMTTTVRGCPAAGFLTQAVQACVESVPGVSQAVVDLTYEPAWKPEMAIPEAQALFAAPDFR</sequence>
<dbReference type="Gene3D" id="3.30.300.130">
    <property type="entry name" value="Fe-S cluster assembly (FSCA)"/>
    <property type="match status" value="1"/>
</dbReference>
<keyword evidence="3" id="KW-1185">Reference proteome</keyword>
<reference evidence="2 3" key="1">
    <citation type="submission" date="2020-08" db="EMBL/GenBank/DDBJ databases">
        <title>Genomic Encyclopedia of Type Strains, Phase IV (KMG-IV): sequencing the most valuable type-strain genomes for metagenomic binning, comparative biology and taxonomic classification.</title>
        <authorList>
            <person name="Goeker M."/>
        </authorList>
    </citation>
    <scope>NUCLEOTIDE SEQUENCE [LARGE SCALE GENOMIC DNA]</scope>
    <source>
        <strain evidence="2 3">DSM 26944</strain>
    </source>
</reference>
<evidence type="ECO:0000313" key="2">
    <source>
        <dbReference type="EMBL" id="MBB5700731.1"/>
    </source>
</evidence>
<dbReference type="InterPro" id="IPR052339">
    <property type="entry name" value="Fe-S_Maturation_MIP18"/>
</dbReference>
<dbReference type="EMBL" id="JACIJG010000002">
    <property type="protein sequence ID" value="MBB5700731.1"/>
    <property type="molecule type" value="Genomic_DNA"/>
</dbReference>
<dbReference type="PANTHER" id="PTHR42831">
    <property type="entry name" value="FE-S PROTEIN MATURATION AUXILIARY FACTOR YITW"/>
    <property type="match status" value="1"/>
</dbReference>
<gene>
    <name evidence="2" type="ORF">FHS76_000574</name>
</gene>
<feature type="domain" description="MIP18 family-like" evidence="1">
    <location>
        <begin position="10"/>
        <end position="80"/>
    </location>
</feature>
<evidence type="ECO:0000313" key="3">
    <source>
        <dbReference type="Proteomes" id="UP000555546"/>
    </source>
</evidence>
<dbReference type="Pfam" id="PF01883">
    <property type="entry name" value="FeS_assembly_P"/>
    <property type="match status" value="1"/>
</dbReference>
<evidence type="ECO:0000259" key="1">
    <source>
        <dbReference type="Pfam" id="PF01883"/>
    </source>
</evidence>
<dbReference type="SUPFAM" id="SSF117916">
    <property type="entry name" value="Fe-S cluster assembly (FSCA) domain-like"/>
    <property type="match status" value="1"/>
</dbReference>
<dbReference type="InterPro" id="IPR034904">
    <property type="entry name" value="FSCA_dom_sf"/>
</dbReference>
<dbReference type="RefSeq" id="WP_183647766.1">
    <property type="nucleotide sequence ID" value="NZ_JACIJG010000002.1"/>
</dbReference>
<dbReference type="AlphaFoldDB" id="A0A7W9AUL3"/>
<dbReference type="Proteomes" id="UP000555546">
    <property type="component" value="Unassembled WGS sequence"/>
</dbReference>
<protein>
    <submittedName>
        <fullName evidence="2">Metal-sulfur cluster biosynthetic enzyme</fullName>
    </submittedName>
</protein>
<organism evidence="2 3">
    <name type="scientific">Brucella daejeonensis</name>
    <dbReference type="NCBI Taxonomy" id="659015"/>
    <lineage>
        <taxon>Bacteria</taxon>
        <taxon>Pseudomonadati</taxon>
        <taxon>Pseudomonadota</taxon>
        <taxon>Alphaproteobacteria</taxon>
        <taxon>Hyphomicrobiales</taxon>
        <taxon>Brucellaceae</taxon>
        <taxon>Brucella/Ochrobactrum group</taxon>
        <taxon>Brucella</taxon>
    </lineage>
</organism>
<dbReference type="PANTHER" id="PTHR42831:SF1">
    <property type="entry name" value="FE-S PROTEIN MATURATION AUXILIARY FACTOR YITW"/>
    <property type="match status" value="1"/>
</dbReference>
<dbReference type="InterPro" id="IPR002744">
    <property type="entry name" value="MIP18-like"/>
</dbReference>
<comment type="caution">
    <text evidence="2">The sequence shown here is derived from an EMBL/GenBank/DDBJ whole genome shotgun (WGS) entry which is preliminary data.</text>
</comment>
<accession>A0A7W9AUL3</accession>
<name>A0A7W9AUL3_9HYPH</name>
<proteinExistence type="predicted"/>